<organism evidence="2 3">
    <name type="scientific">Saccharopolyspora cebuensis</name>
    <dbReference type="NCBI Taxonomy" id="418759"/>
    <lineage>
        <taxon>Bacteria</taxon>
        <taxon>Bacillati</taxon>
        <taxon>Actinomycetota</taxon>
        <taxon>Actinomycetes</taxon>
        <taxon>Pseudonocardiales</taxon>
        <taxon>Pseudonocardiaceae</taxon>
        <taxon>Saccharopolyspora</taxon>
    </lineage>
</organism>
<dbReference type="InterPro" id="IPR027417">
    <property type="entry name" value="P-loop_NTPase"/>
</dbReference>
<accession>A0ABV4CK20</accession>
<dbReference type="PANTHER" id="PTHR46082">
    <property type="entry name" value="ATP/GTP-BINDING PROTEIN-RELATED"/>
    <property type="match status" value="1"/>
</dbReference>
<dbReference type="Pfam" id="PF13374">
    <property type="entry name" value="TPR_10"/>
    <property type="match status" value="2"/>
</dbReference>
<feature type="domain" description="NB-ARC" evidence="1">
    <location>
        <begin position="83"/>
        <end position="218"/>
    </location>
</feature>
<dbReference type="Gene3D" id="3.40.50.300">
    <property type="entry name" value="P-loop containing nucleotide triphosphate hydrolases"/>
    <property type="match status" value="1"/>
</dbReference>
<sequence length="788" mass="84484">MDDRTANTTAGHVGAQVNARDVHGGVHFHAPAGPQAPVERWPVRVGVVPRRAGFFQPRAVLAELVAAVSGGEAAVLTGEARVLSGLGGVGKTQLAADYAERAWRAGELDLLVWVAAGSASAIVAAYATAADRLGWYSGDQPELGARRFLERLAELDRRWLVVLDDLRGPEEVRDLWPPLTGTGRVVATTRRRDAALTGDRRRLVEVGVFSPAESLAYLRARLGDVPERDAAGLADDLGHLPLALSQATAYLLDEGLDVAAYRARFAERRRTLDELLPEPDALPDDHRSTVSATWSLSVELAERARPRGLAPRVLDLASVLDPHGVPEEVFTAQPVLDALEVDADQVRSALRVLHRLGLVTHDTTDPHRSVRVHALVQRATRDELGDPALGAVARTAADALLDVWPPHAHDLPLAQALYDNVEALAQHGGIHLWTPRAHPVLADAGTSLGEHGLVDRAREHFERLAERSAAVLGADHHDHLLTRGNLARWRGESGDVAGAVAEWEAVLADGVRVLGADHPDVLRTRNNLARWRGQSGDVAGALAEFEALSTDVVRVLGAEDLGALAVRDNLARWRGESGDVVGAVAEYEAVLADAVRVLGADHPTVLRTRGNLAQWRGKSGDVVGALVKYEELLADGIRVLGADHPDVLTIRGVLADLRGWSENAAVAVAELAELLADGVRVLGAEHPDVLSMRGSAAQWRGRSGDAAGAVAEYEALLADEIRVLGADHPSVLVTRGNLTQWHGMRGDVTAAIDGIEALLPDVVRVFGPDHPHTATTRDNLDFWREKRS</sequence>
<dbReference type="InterPro" id="IPR002182">
    <property type="entry name" value="NB-ARC"/>
</dbReference>
<evidence type="ECO:0000259" key="1">
    <source>
        <dbReference type="Pfam" id="PF00931"/>
    </source>
</evidence>
<dbReference type="Pfam" id="PF00931">
    <property type="entry name" value="NB-ARC"/>
    <property type="match status" value="1"/>
</dbReference>
<dbReference type="Gene3D" id="1.25.40.10">
    <property type="entry name" value="Tetratricopeptide repeat domain"/>
    <property type="match status" value="2"/>
</dbReference>
<comment type="caution">
    <text evidence="2">The sequence shown here is derived from an EMBL/GenBank/DDBJ whole genome shotgun (WGS) entry which is preliminary data.</text>
</comment>
<dbReference type="PANTHER" id="PTHR46082:SF6">
    <property type="entry name" value="AAA+ ATPASE DOMAIN-CONTAINING PROTEIN-RELATED"/>
    <property type="match status" value="1"/>
</dbReference>
<dbReference type="EMBL" id="JBGEHV010000031">
    <property type="protein sequence ID" value="MEY8041084.1"/>
    <property type="molecule type" value="Genomic_DNA"/>
</dbReference>
<dbReference type="SUPFAM" id="SSF52540">
    <property type="entry name" value="P-loop containing nucleoside triphosphate hydrolases"/>
    <property type="match status" value="1"/>
</dbReference>
<gene>
    <name evidence="2" type="primary">fxsT</name>
    <name evidence="2" type="ORF">AB8O55_16870</name>
</gene>
<dbReference type="Proteomes" id="UP001564626">
    <property type="component" value="Unassembled WGS sequence"/>
</dbReference>
<name>A0ABV4CK20_9PSEU</name>
<keyword evidence="3" id="KW-1185">Reference proteome</keyword>
<evidence type="ECO:0000313" key="2">
    <source>
        <dbReference type="EMBL" id="MEY8041084.1"/>
    </source>
</evidence>
<dbReference type="InterPro" id="IPR011990">
    <property type="entry name" value="TPR-like_helical_dom_sf"/>
</dbReference>
<dbReference type="RefSeq" id="WP_345359957.1">
    <property type="nucleotide sequence ID" value="NZ_BAABII010000004.1"/>
</dbReference>
<dbReference type="NCBIfam" id="NF040586">
    <property type="entry name" value="FxSxx_TPR"/>
    <property type="match status" value="1"/>
</dbReference>
<evidence type="ECO:0000313" key="3">
    <source>
        <dbReference type="Proteomes" id="UP001564626"/>
    </source>
</evidence>
<proteinExistence type="predicted"/>
<protein>
    <submittedName>
        <fullName evidence="2">FxSxx-COOH system tetratricopeptide repeat protein</fullName>
    </submittedName>
</protein>
<dbReference type="InterPro" id="IPR053137">
    <property type="entry name" value="NLR-like"/>
</dbReference>
<dbReference type="SUPFAM" id="SSF48452">
    <property type="entry name" value="TPR-like"/>
    <property type="match status" value="2"/>
</dbReference>
<reference evidence="2 3" key="1">
    <citation type="submission" date="2024-08" db="EMBL/GenBank/DDBJ databases">
        <title>Genome mining of Saccharopolyspora cebuensis PGLac3 from Nigerian medicinal plant.</title>
        <authorList>
            <person name="Ezeobiora C.E."/>
            <person name="Igbokwe N.H."/>
            <person name="Amin D.H."/>
            <person name="Mendie U.E."/>
        </authorList>
    </citation>
    <scope>NUCLEOTIDE SEQUENCE [LARGE SCALE GENOMIC DNA]</scope>
    <source>
        <strain evidence="2 3">PGLac3</strain>
    </source>
</reference>